<keyword evidence="2" id="KW-0675">Receptor</keyword>
<evidence type="ECO:0008006" key="7">
    <source>
        <dbReference type="Google" id="ProtNLM"/>
    </source>
</evidence>
<dbReference type="SUPFAM" id="SSF53822">
    <property type="entry name" value="Periplasmic binding protein-like I"/>
    <property type="match status" value="1"/>
</dbReference>
<dbReference type="InterPro" id="IPR002455">
    <property type="entry name" value="GPCR3_GABA-B"/>
</dbReference>
<dbReference type="VEuPathDB" id="VectorBase:BGLB020652"/>
<evidence type="ECO:0000313" key="5">
    <source>
        <dbReference type="EnsemblMetazoa" id="BGLB020652-PA"/>
    </source>
</evidence>
<evidence type="ECO:0000256" key="2">
    <source>
        <dbReference type="ARBA" id="ARBA00023170"/>
    </source>
</evidence>
<dbReference type="VEuPathDB" id="VectorBase:BGLAX_051502"/>
<sequence length="128" mass="14354">MVLGSTCSSVTEITASVANLSGLQQLDEFMKQELILADIEVVSTQMFTTNPEICADNLKKNDARIIIGSMYEDKAKMLLCAIYNNTPEAERPNAWYKKIVWLLPSMFFKHWMDVGGNGISCTPDQIQE</sequence>
<dbReference type="OrthoDB" id="10056676at2759"/>
<dbReference type="PANTHER" id="PTHR10519">
    <property type="entry name" value="GABA-B RECEPTOR"/>
    <property type="match status" value="1"/>
</dbReference>
<dbReference type="GO" id="GO:0004965">
    <property type="term" value="F:G protein-coupled GABA receptor activity"/>
    <property type="evidence" value="ECO:0007669"/>
    <property type="project" value="InterPro"/>
</dbReference>
<dbReference type="EnsemblMetazoa" id="BGLB020652-RA">
    <property type="protein sequence ID" value="BGLB020652-PA"/>
    <property type="gene ID" value="BGLB020652"/>
</dbReference>
<evidence type="ECO:0000256" key="4">
    <source>
        <dbReference type="ARBA" id="ARBA00023224"/>
    </source>
</evidence>
<dbReference type="Proteomes" id="UP000076420">
    <property type="component" value="Unassembled WGS sequence"/>
</dbReference>
<keyword evidence="1" id="KW-0297">G-protein coupled receptor</keyword>
<proteinExistence type="predicted"/>
<dbReference type="STRING" id="6526.A0A2C9KKC7"/>
<evidence type="ECO:0000313" key="6">
    <source>
        <dbReference type="Proteomes" id="UP000076420"/>
    </source>
</evidence>
<dbReference type="GO" id="GO:0038039">
    <property type="term" value="C:G protein-coupled receptor heterodimeric complex"/>
    <property type="evidence" value="ECO:0007669"/>
    <property type="project" value="TreeGrafter"/>
</dbReference>
<organism evidence="5 6">
    <name type="scientific">Biomphalaria glabrata</name>
    <name type="common">Bloodfluke planorb</name>
    <name type="synonym">Freshwater snail</name>
    <dbReference type="NCBI Taxonomy" id="6526"/>
    <lineage>
        <taxon>Eukaryota</taxon>
        <taxon>Metazoa</taxon>
        <taxon>Spiralia</taxon>
        <taxon>Lophotrochozoa</taxon>
        <taxon>Mollusca</taxon>
        <taxon>Gastropoda</taxon>
        <taxon>Heterobranchia</taxon>
        <taxon>Euthyneura</taxon>
        <taxon>Panpulmonata</taxon>
        <taxon>Hygrophila</taxon>
        <taxon>Lymnaeoidea</taxon>
        <taxon>Planorbidae</taxon>
        <taxon>Biomphalaria</taxon>
    </lineage>
</organism>
<keyword evidence="3" id="KW-0325">Glycoprotein</keyword>
<dbReference type="GO" id="GO:0007214">
    <property type="term" value="P:gamma-aminobutyric acid signaling pathway"/>
    <property type="evidence" value="ECO:0007669"/>
    <property type="project" value="TreeGrafter"/>
</dbReference>
<dbReference type="PANTHER" id="PTHR10519:SF20">
    <property type="entry name" value="G-PROTEIN COUPLED RECEPTOR 156-RELATED"/>
    <property type="match status" value="1"/>
</dbReference>
<reference evidence="5" key="1">
    <citation type="submission" date="2020-05" db="UniProtKB">
        <authorList>
            <consortium name="EnsemblMetazoa"/>
        </authorList>
    </citation>
    <scope>IDENTIFICATION</scope>
    <source>
        <strain evidence="5">BB02</strain>
    </source>
</reference>
<dbReference type="KEGG" id="bgt:106074840"/>
<name>A0A2C9KKC7_BIOGL</name>
<gene>
    <name evidence="5" type="primary">106074840</name>
</gene>
<dbReference type="AlphaFoldDB" id="A0A2C9KKC7"/>
<protein>
    <recommendedName>
        <fullName evidence="7">Receptor ligand binding region domain-containing protein</fullName>
    </recommendedName>
</protein>
<keyword evidence="4" id="KW-0807">Transducer</keyword>
<accession>A0A2C9KKC7</accession>
<dbReference type="InterPro" id="IPR028082">
    <property type="entry name" value="Peripla_BP_I"/>
</dbReference>
<evidence type="ECO:0000256" key="3">
    <source>
        <dbReference type="ARBA" id="ARBA00023180"/>
    </source>
</evidence>
<evidence type="ECO:0000256" key="1">
    <source>
        <dbReference type="ARBA" id="ARBA00023040"/>
    </source>
</evidence>
<dbReference type="Gene3D" id="3.40.50.2300">
    <property type="match status" value="1"/>
</dbReference>